<keyword evidence="4" id="KW-0158">Chromosome</keyword>
<evidence type="ECO:0000256" key="2">
    <source>
        <dbReference type="ARBA" id="ARBA00004245"/>
    </source>
</evidence>
<evidence type="ECO:0000256" key="22">
    <source>
        <dbReference type="SAM" id="MobiDB-lite"/>
    </source>
</evidence>
<keyword evidence="9" id="KW-0498">Mitosis</keyword>
<dbReference type="InterPro" id="IPR054473">
    <property type="entry name" value="KIF2A-like_N"/>
</dbReference>
<dbReference type="Gene3D" id="3.40.850.10">
    <property type="entry name" value="Kinesin motor domain"/>
    <property type="match status" value="1"/>
</dbReference>
<feature type="binding site" evidence="20">
    <location>
        <begin position="347"/>
        <end position="354"/>
    </location>
    <ligand>
        <name>ATP</name>
        <dbReference type="ChEBI" id="CHEBI:30616"/>
    </ligand>
</feature>
<keyword evidence="20 21" id="KW-0505">Motor protein</keyword>
<evidence type="ECO:0000313" key="25">
    <source>
        <dbReference type="Proteomes" id="UP000472240"/>
    </source>
</evidence>
<evidence type="ECO:0000256" key="21">
    <source>
        <dbReference type="RuleBase" id="RU000394"/>
    </source>
</evidence>
<keyword evidence="6" id="KW-0132">Cell division</keyword>
<evidence type="ECO:0000256" key="3">
    <source>
        <dbReference type="ARBA" id="ARBA00004629"/>
    </source>
</evidence>
<evidence type="ECO:0000256" key="9">
    <source>
        <dbReference type="ARBA" id="ARBA00022776"/>
    </source>
</evidence>
<evidence type="ECO:0000256" key="5">
    <source>
        <dbReference type="ARBA" id="ARBA00022490"/>
    </source>
</evidence>
<dbReference type="PANTHER" id="PTHR47971:SF25">
    <property type="entry name" value="KINESIN-LIKE PROTEIN KIF2C"/>
    <property type="match status" value="1"/>
</dbReference>
<feature type="region of interest" description="Disordered" evidence="22">
    <location>
        <begin position="572"/>
        <end position="616"/>
    </location>
</feature>
<dbReference type="GO" id="GO:0007059">
    <property type="term" value="P:chromosome segregation"/>
    <property type="evidence" value="ECO:0007669"/>
    <property type="project" value="UniProtKB-KW"/>
</dbReference>
<dbReference type="Pfam" id="PF22923">
    <property type="entry name" value="KIF2A-like_1st"/>
    <property type="match status" value="1"/>
</dbReference>
<comment type="subcellular location">
    <subcellularLocation>
        <location evidence="3">Chromosome</location>
        <location evidence="3">Centromere</location>
        <location evidence="3">Kinetochore</location>
    </subcellularLocation>
    <subcellularLocation>
        <location evidence="2">Cytoplasm</location>
        <location evidence="2">Cytoskeleton</location>
    </subcellularLocation>
    <subcellularLocation>
        <location evidence="1">Nucleus</location>
    </subcellularLocation>
</comment>
<keyword evidence="16" id="KW-0131">Cell cycle</keyword>
<evidence type="ECO:0000256" key="18">
    <source>
        <dbReference type="ARBA" id="ARBA00045846"/>
    </source>
</evidence>
<keyword evidence="5" id="KW-0963">Cytoplasm</keyword>
<dbReference type="GeneTree" id="ENSGT00940000154046"/>
<keyword evidence="13" id="KW-0175">Coiled coil</keyword>
<feature type="domain" description="Kinesin motor" evidence="23">
    <location>
        <begin position="257"/>
        <end position="572"/>
    </location>
</feature>
<dbReference type="PANTHER" id="PTHR47971">
    <property type="entry name" value="KINESIN-RELATED PROTEIN 6"/>
    <property type="match status" value="1"/>
</dbReference>
<dbReference type="Ensembl" id="ENSRFET00010035893.1">
    <property type="protein sequence ID" value="ENSRFEP00010033147.1"/>
    <property type="gene ID" value="ENSRFEG00010021797.1"/>
</dbReference>
<dbReference type="InterPro" id="IPR036961">
    <property type="entry name" value="Kinesin_motor_dom_sf"/>
</dbReference>
<evidence type="ECO:0000256" key="17">
    <source>
        <dbReference type="ARBA" id="ARBA00023328"/>
    </source>
</evidence>
<evidence type="ECO:0000256" key="15">
    <source>
        <dbReference type="ARBA" id="ARBA00023242"/>
    </source>
</evidence>
<protein>
    <recommendedName>
        <fullName evidence="21">Kinesin-like protein</fullName>
    </recommendedName>
</protein>
<reference evidence="24 25" key="1">
    <citation type="journal article" date="2015" name="Annu Rev Anim Biosci">
        <title>The Genome 10K Project: a way forward.</title>
        <authorList>
            <person name="Koepfli K.P."/>
            <person name="Paten B."/>
            <person name="O'Brien S.J."/>
            <person name="Koepfli K.P."/>
            <person name="Paten B."/>
            <person name="Antunes A."/>
            <person name="Belov K."/>
            <person name="Bustamante C."/>
            <person name="Castoe T.A."/>
            <person name="Clawson H."/>
            <person name="Crawford A.J."/>
            <person name="Diekhans M."/>
            <person name="Distel D."/>
            <person name="Durbin R."/>
            <person name="Earl D."/>
            <person name="Fujita M.K."/>
            <person name="Gamble T."/>
            <person name="Georges A."/>
            <person name="Gemmell N."/>
            <person name="Gilbert M.T."/>
            <person name="Graves J.M."/>
            <person name="Green R.E."/>
            <person name="Hickey G."/>
            <person name="Jarvis E.D."/>
            <person name="Johnson W."/>
            <person name="Komissarov A."/>
            <person name="Korf I."/>
            <person name="Kuhn R."/>
            <person name="Larkin D.M."/>
            <person name="Lewin H."/>
            <person name="Lopez J.V."/>
            <person name="Ma J."/>
            <person name="Marques-Bonet T."/>
            <person name="Miller W."/>
            <person name="Murphy R."/>
            <person name="Pevzner P."/>
            <person name="Shapiro B."/>
            <person name="Steiner C."/>
            <person name="Tamazian G."/>
            <person name="Venkatesh B."/>
            <person name="Wang J."/>
            <person name="Wayne R."/>
            <person name="Wiley E."/>
            <person name="Yang H."/>
            <person name="Zhang G."/>
            <person name="Haussler D."/>
            <person name="Ryder O."/>
            <person name="O'Brien S.J."/>
        </authorList>
    </citation>
    <scope>NUCLEOTIDE SEQUENCE</scope>
</reference>
<keyword evidence="12 20" id="KW-0067">ATP-binding</keyword>
<dbReference type="GO" id="GO:0005634">
    <property type="term" value="C:nucleus"/>
    <property type="evidence" value="ECO:0007669"/>
    <property type="project" value="UniProtKB-SubCell"/>
</dbReference>
<evidence type="ECO:0000256" key="13">
    <source>
        <dbReference type="ARBA" id="ARBA00023054"/>
    </source>
</evidence>
<comment type="subunit">
    <text evidence="19">Interacts with CENPH. Interacts with MTUS2/TIP150; the interaction is direct. Interacts with MAPRE1; the interaction is direct, regulated by phosphorylation and is probably required for targeting to growing microtubule plus ends. Interacts with KIF18B at microtubule tips; this interaction increases the affinity of both partners for microtubule plus ends and is required for robust microtubule depolymerization. Phosphorylation by AURKA or AURKB strongly reduces KIF18B-binding.</text>
</comment>
<evidence type="ECO:0000313" key="24">
    <source>
        <dbReference type="Ensembl" id="ENSRFEP00010033147.1"/>
    </source>
</evidence>
<reference evidence="24" key="4">
    <citation type="submission" date="2025-08" db="UniProtKB">
        <authorList>
            <consortium name="Ensembl"/>
        </authorList>
    </citation>
    <scope>IDENTIFICATION</scope>
</reference>
<name>A0A671G5G5_RHIFE</name>
<sequence>MLMASSLQARLFPGLAINIQRSNGLIHSASVRTVNLEKSCVSVEWTEEGATKGKEIDFEDVAAINPELLQLLPLHPKDNLPLQNVTVQKQKRRSVNSKIPIPTKGLQSRSTRMSTIPEVRITTQANDTEVELSTPANSHKQFSGPTGPRRLSCPAVAETPLTIVSTGVEEQVHSVRGSFSANPGNSVRRKSCIVKEMEKMKSKREERRAQNSEMRLKRAQEYDNSVPNWEFAQMIKEFRATLHCHPLTLTDPIEEHRICVCVRKRPLNKQELTKKEIDVISIPSKCLLLVHQPKLKVDLTKYLENQAFCFDFAFDETASNEVVYRYTARPLVHAIFQGRKATCFAYGQTGSGKTHTMGGDLSGKAQNASKGIYAMASQDVFLLKNSPIYNGKLFDLLNRGPSCACWRMAGSRCRWWGLQERLVSCADDVIKMIDVGSASRTSGQTFANFTSSRSHACFQILLRTKGRVHGKFSLVDLAGNERGSDTSSADRQTRMEGAEINKSLLALKECIRALGENKAHTPFRESKLTQVLRDSFIGENSRTCMIATISPGIGSYEYTLNTLRYADRVKELSPHSGSSGEQPTQIKTEEMEASSGGALNAGDFSKDEEELSSQMSSFNEAMTQIRELEERPMEELKEIIQVGSWHGPGGTGYALRSFVNQGEAALAPHAKQVSALQGVIKALRLAMQLEEQASKQISSKKRP</sequence>
<evidence type="ECO:0000256" key="16">
    <source>
        <dbReference type="ARBA" id="ARBA00023306"/>
    </source>
</evidence>
<dbReference type="AlphaFoldDB" id="A0A671G5G5"/>
<dbReference type="GO" id="GO:0007018">
    <property type="term" value="P:microtubule-based movement"/>
    <property type="evidence" value="ECO:0007669"/>
    <property type="project" value="InterPro"/>
</dbReference>
<dbReference type="Pfam" id="PF00225">
    <property type="entry name" value="Kinesin"/>
    <property type="match status" value="1"/>
</dbReference>
<dbReference type="InterPro" id="IPR019821">
    <property type="entry name" value="Kinesin_motor_CS"/>
</dbReference>
<dbReference type="InterPro" id="IPR001752">
    <property type="entry name" value="Kinesin_motor_dom"/>
</dbReference>
<proteinExistence type="inferred from homology"/>
<dbReference type="GO" id="GO:0000776">
    <property type="term" value="C:kinetochore"/>
    <property type="evidence" value="ECO:0007669"/>
    <property type="project" value="UniProtKB-KW"/>
</dbReference>
<keyword evidence="7 21" id="KW-0493">Microtubule</keyword>
<evidence type="ECO:0000256" key="14">
    <source>
        <dbReference type="ARBA" id="ARBA00023212"/>
    </source>
</evidence>
<dbReference type="GO" id="GO:0051301">
    <property type="term" value="P:cell division"/>
    <property type="evidence" value="ECO:0007669"/>
    <property type="project" value="UniProtKB-KW"/>
</dbReference>
<evidence type="ECO:0000256" key="19">
    <source>
        <dbReference type="ARBA" id="ARBA00046888"/>
    </source>
</evidence>
<dbReference type="GO" id="GO:0005874">
    <property type="term" value="C:microtubule"/>
    <property type="evidence" value="ECO:0007669"/>
    <property type="project" value="UniProtKB-KW"/>
</dbReference>
<dbReference type="SUPFAM" id="SSF52540">
    <property type="entry name" value="P-loop containing nucleoside triphosphate hydrolases"/>
    <property type="match status" value="1"/>
</dbReference>
<evidence type="ECO:0000256" key="6">
    <source>
        <dbReference type="ARBA" id="ARBA00022618"/>
    </source>
</evidence>
<dbReference type="OMA" id="QNKTCMI"/>
<evidence type="ECO:0000256" key="11">
    <source>
        <dbReference type="ARBA" id="ARBA00022838"/>
    </source>
</evidence>
<dbReference type="PROSITE" id="PS00411">
    <property type="entry name" value="KINESIN_MOTOR_1"/>
    <property type="match status" value="1"/>
</dbReference>
<dbReference type="Proteomes" id="UP000472240">
    <property type="component" value="Chromosome 24"/>
</dbReference>
<evidence type="ECO:0000256" key="12">
    <source>
        <dbReference type="ARBA" id="ARBA00022840"/>
    </source>
</evidence>
<dbReference type="GO" id="GO:0008017">
    <property type="term" value="F:microtubule binding"/>
    <property type="evidence" value="ECO:0007669"/>
    <property type="project" value="InterPro"/>
</dbReference>
<dbReference type="InterPro" id="IPR027640">
    <property type="entry name" value="Kinesin-like_fam"/>
</dbReference>
<comment type="similarity">
    <text evidence="20 21">Belongs to the TRAFAC class myosin-kinesin ATPase superfamily. Kinesin family.</text>
</comment>
<dbReference type="PROSITE" id="PS50067">
    <property type="entry name" value="KINESIN_MOTOR_2"/>
    <property type="match status" value="1"/>
</dbReference>
<keyword evidence="11" id="KW-0995">Kinetochore</keyword>
<dbReference type="SMART" id="SM00129">
    <property type="entry name" value="KISc"/>
    <property type="match status" value="1"/>
</dbReference>
<keyword evidence="17" id="KW-0137">Centromere</keyword>
<dbReference type="InterPro" id="IPR027417">
    <property type="entry name" value="P-loop_NTPase"/>
</dbReference>
<comment type="function">
    <text evidence="18">In complex with KIF18B, constitutes the major microtubule plus-end depolymerizing activity in mitotic cells. Regulates the turnover of microtubules at the kinetochore and functions in chromosome segregation during mitosis. Plays a role in chromosome congression and is required for the lateral to end-on conversion of the chromosome-microtubule attachment.</text>
</comment>
<evidence type="ECO:0000256" key="10">
    <source>
        <dbReference type="ARBA" id="ARBA00022829"/>
    </source>
</evidence>
<reference evidence="25" key="3">
    <citation type="submission" date="2018-12" db="EMBL/GenBank/DDBJ databases">
        <title>G10K-VGP greater horseshoe bat female genome, primary haplotype.</title>
        <authorList>
            <person name="Teeling E."/>
            <person name="Myers G."/>
            <person name="Vernes S."/>
            <person name="Pippel M."/>
            <person name="Winkler S."/>
            <person name="Fedrigo O."/>
            <person name="Rhie A."/>
            <person name="Koren S."/>
            <person name="Phillippy A."/>
            <person name="Lewin H."/>
            <person name="Damas J."/>
            <person name="Howe K."/>
            <person name="Mountcastle J."/>
            <person name="Jarvis E.D."/>
        </authorList>
    </citation>
    <scope>NUCLEOTIDE SEQUENCE [LARGE SCALE GENOMIC DNA]</scope>
</reference>
<evidence type="ECO:0000256" key="1">
    <source>
        <dbReference type="ARBA" id="ARBA00004123"/>
    </source>
</evidence>
<dbReference type="CDD" id="cd01367">
    <property type="entry name" value="KISc_KIF2_like"/>
    <property type="match status" value="1"/>
</dbReference>
<dbReference type="PRINTS" id="PR00380">
    <property type="entry name" value="KINESINHEAVY"/>
</dbReference>
<keyword evidence="25" id="KW-1185">Reference proteome</keyword>
<reference evidence="24" key="5">
    <citation type="submission" date="2025-09" db="UniProtKB">
        <authorList>
            <consortium name="Ensembl"/>
        </authorList>
    </citation>
    <scope>IDENTIFICATION</scope>
</reference>
<feature type="compositionally biased region" description="Polar residues" evidence="22">
    <location>
        <begin position="575"/>
        <end position="586"/>
    </location>
</feature>
<keyword evidence="10" id="KW-0159">Chromosome partition</keyword>
<feature type="compositionally biased region" description="Polar residues" evidence="22">
    <location>
        <begin position="134"/>
        <end position="144"/>
    </location>
</feature>
<dbReference type="GO" id="GO:0003777">
    <property type="term" value="F:microtubule motor activity"/>
    <property type="evidence" value="ECO:0007669"/>
    <property type="project" value="InterPro"/>
</dbReference>
<dbReference type="GO" id="GO:0007019">
    <property type="term" value="P:microtubule depolymerization"/>
    <property type="evidence" value="ECO:0007669"/>
    <property type="project" value="UniProtKB-ARBA"/>
</dbReference>
<keyword evidence="14" id="KW-0206">Cytoskeleton</keyword>
<keyword evidence="15" id="KW-0539">Nucleus</keyword>
<dbReference type="GO" id="GO:0005524">
    <property type="term" value="F:ATP binding"/>
    <property type="evidence" value="ECO:0007669"/>
    <property type="project" value="UniProtKB-UniRule"/>
</dbReference>
<evidence type="ECO:0000256" key="20">
    <source>
        <dbReference type="PROSITE-ProRule" id="PRU00283"/>
    </source>
</evidence>
<keyword evidence="8 20" id="KW-0547">Nucleotide-binding</keyword>
<accession>A0A671G5G5</accession>
<evidence type="ECO:0000256" key="7">
    <source>
        <dbReference type="ARBA" id="ARBA00022701"/>
    </source>
</evidence>
<feature type="region of interest" description="Disordered" evidence="22">
    <location>
        <begin position="130"/>
        <end position="151"/>
    </location>
</feature>
<dbReference type="InParanoid" id="A0A671G5G5"/>
<reference evidence="24 25" key="2">
    <citation type="journal article" date="2018" name="Annu Rev Anim Biosci">
        <title>Bat Biology, Genomes, and the Bat1K Project: To Generate Chromosome-Level Genomes for All Living Bat Species.</title>
        <authorList>
            <person name="Teeling E.C."/>
            <person name="Vernes S.C."/>
            <person name="Davalos L.M."/>
            <person name="Ray D.A."/>
            <person name="Gilbert M.T.P."/>
            <person name="Myers E."/>
        </authorList>
    </citation>
    <scope>NUCLEOTIDE SEQUENCE</scope>
</reference>
<organism evidence="24 25">
    <name type="scientific">Rhinolophus ferrumequinum</name>
    <name type="common">Greater horseshoe bat</name>
    <dbReference type="NCBI Taxonomy" id="59479"/>
    <lineage>
        <taxon>Eukaryota</taxon>
        <taxon>Metazoa</taxon>
        <taxon>Chordata</taxon>
        <taxon>Craniata</taxon>
        <taxon>Vertebrata</taxon>
        <taxon>Euteleostomi</taxon>
        <taxon>Mammalia</taxon>
        <taxon>Eutheria</taxon>
        <taxon>Laurasiatheria</taxon>
        <taxon>Chiroptera</taxon>
        <taxon>Yinpterochiroptera</taxon>
        <taxon>Rhinolophoidea</taxon>
        <taxon>Rhinolophidae</taxon>
        <taxon>Rhinolophinae</taxon>
        <taxon>Rhinolophus</taxon>
    </lineage>
</organism>
<evidence type="ECO:0000259" key="23">
    <source>
        <dbReference type="PROSITE" id="PS50067"/>
    </source>
</evidence>
<evidence type="ECO:0000256" key="8">
    <source>
        <dbReference type="ARBA" id="ARBA00022741"/>
    </source>
</evidence>
<evidence type="ECO:0000256" key="4">
    <source>
        <dbReference type="ARBA" id="ARBA00022454"/>
    </source>
</evidence>